<name>A0A518CZN5_9BACT</name>
<dbReference type="RefSeq" id="WP_145186582.1">
    <property type="nucleotide sequence ID" value="NZ_CP036290.1"/>
</dbReference>
<reference evidence="1 2" key="1">
    <citation type="submission" date="2019-02" db="EMBL/GenBank/DDBJ databases">
        <title>Deep-cultivation of Planctomycetes and their phenomic and genomic characterization uncovers novel biology.</title>
        <authorList>
            <person name="Wiegand S."/>
            <person name="Jogler M."/>
            <person name="Boedeker C."/>
            <person name="Pinto D."/>
            <person name="Vollmers J."/>
            <person name="Rivas-Marin E."/>
            <person name="Kohn T."/>
            <person name="Peeters S.H."/>
            <person name="Heuer A."/>
            <person name="Rast P."/>
            <person name="Oberbeckmann S."/>
            <person name="Bunk B."/>
            <person name="Jeske O."/>
            <person name="Meyerdierks A."/>
            <person name="Storesund J.E."/>
            <person name="Kallscheuer N."/>
            <person name="Luecker S."/>
            <person name="Lage O.M."/>
            <person name="Pohl T."/>
            <person name="Merkel B.J."/>
            <person name="Hornburger P."/>
            <person name="Mueller R.-W."/>
            <person name="Bruemmer F."/>
            <person name="Labrenz M."/>
            <person name="Spormann A.M."/>
            <person name="Op den Camp H."/>
            <person name="Overmann J."/>
            <person name="Amann R."/>
            <person name="Jetten M.S.M."/>
            <person name="Mascher T."/>
            <person name="Medema M.H."/>
            <person name="Devos D.P."/>
            <person name="Kaster A.-K."/>
            <person name="Ovreas L."/>
            <person name="Rohde M."/>
            <person name="Galperin M.Y."/>
            <person name="Jogler C."/>
        </authorList>
    </citation>
    <scope>NUCLEOTIDE SEQUENCE [LARGE SCALE GENOMIC DNA]</scope>
    <source>
        <strain evidence="1 2">Pla163</strain>
    </source>
</reference>
<dbReference type="EMBL" id="CP036290">
    <property type="protein sequence ID" value="QDU84655.1"/>
    <property type="molecule type" value="Genomic_DNA"/>
</dbReference>
<proteinExistence type="predicted"/>
<sequence>MELVGQRYAYSFPSRADDLVLFATVDAQAPHVAGTFEARIQGDADPAHLGPLDEHWTELVPRTAARGDEDEATRRLEHRADQIARLHRAKLRELVRRLVANVAGE</sequence>
<keyword evidence="2" id="KW-1185">Reference proteome</keyword>
<dbReference type="Proteomes" id="UP000319342">
    <property type="component" value="Chromosome"/>
</dbReference>
<accession>A0A518CZN5</accession>
<organism evidence="1 2">
    <name type="scientific">Rohdeia mirabilis</name>
    <dbReference type="NCBI Taxonomy" id="2528008"/>
    <lineage>
        <taxon>Bacteria</taxon>
        <taxon>Pseudomonadati</taxon>
        <taxon>Planctomycetota</taxon>
        <taxon>Planctomycetia</taxon>
        <taxon>Planctomycetia incertae sedis</taxon>
        <taxon>Rohdeia</taxon>
    </lineage>
</organism>
<protein>
    <submittedName>
        <fullName evidence="1">Uncharacterized protein</fullName>
    </submittedName>
</protein>
<evidence type="ECO:0000313" key="2">
    <source>
        <dbReference type="Proteomes" id="UP000319342"/>
    </source>
</evidence>
<dbReference type="AlphaFoldDB" id="A0A518CZN5"/>
<evidence type="ECO:0000313" key="1">
    <source>
        <dbReference type="EMBL" id="QDU84655.1"/>
    </source>
</evidence>
<gene>
    <name evidence="1" type="ORF">Pla163_17670</name>
</gene>